<feature type="domain" description="Helitron helicase-like" evidence="4">
    <location>
        <begin position="370"/>
        <end position="434"/>
    </location>
</feature>
<dbReference type="InterPro" id="IPR027417">
    <property type="entry name" value="P-loop_NTPase"/>
</dbReference>
<dbReference type="GO" id="GO:0000723">
    <property type="term" value="P:telomere maintenance"/>
    <property type="evidence" value="ECO:0007669"/>
    <property type="project" value="InterPro"/>
</dbReference>
<dbReference type="PANTHER" id="PTHR45786:SF74">
    <property type="entry name" value="ATP-DEPENDENT DNA HELICASE"/>
    <property type="match status" value="1"/>
</dbReference>
<protein>
    <recommendedName>
        <fullName evidence="1">ATP-dependent DNA helicase</fullName>
        <ecNumber evidence="1">5.6.2.3</ecNumber>
    </recommendedName>
</protein>
<evidence type="ECO:0000313" key="5">
    <source>
        <dbReference type="EMBL" id="OAD72573.1"/>
    </source>
</evidence>
<comment type="catalytic activity">
    <reaction evidence="1">
        <text>ATP + H2O = ADP + phosphate + H(+)</text>
        <dbReference type="Rhea" id="RHEA:13065"/>
        <dbReference type="ChEBI" id="CHEBI:15377"/>
        <dbReference type="ChEBI" id="CHEBI:15378"/>
        <dbReference type="ChEBI" id="CHEBI:30616"/>
        <dbReference type="ChEBI" id="CHEBI:43474"/>
        <dbReference type="ChEBI" id="CHEBI:456216"/>
        <dbReference type="EC" id="5.6.2.3"/>
    </reaction>
</comment>
<dbReference type="InParanoid" id="A0A162U5W4"/>
<dbReference type="STRING" id="763407.A0A162U5W4"/>
<gene>
    <name evidence="5" type="ORF">PHYBLDRAFT_169701</name>
</gene>
<dbReference type="EMBL" id="KV440983">
    <property type="protein sequence ID" value="OAD72573.1"/>
    <property type="molecule type" value="Genomic_DNA"/>
</dbReference>
<dbReference type="EC" id="5.6.2.3" evidence="1"/>
<evidence type="ECO:0000259" key="4">
    <source>
        <dbReference type="Pfam" id="PF14214"/>
    </source>
</evidence>
<dbReference type="OrthoDB" id="2447509at2759"/>
<feature type="region of interest" description="Disordered" evidence="2">
    <location>
        <begin position="27"/>
        <end position="63"/>
    </location>
</feature>
<dbReference type="GO" id="GO:0016887">
    <property type="term" value="F:ATP hydrolysis activity"/>
    <property type="evidence" value="ECO:0007669"/>
    <property type="project" value="RHEA"/>
</dbReference>
<keyword evidence="1" id="KW-0067">ATP-binding</keyword>
<dbReference type="GO" id="GO:0006281">
    <property type="term" value="P:DNA repair"/>
    <property type="evidence" value="ECO:0007669"/>
    <property type="project" value="UniProtKB-KW"/>
</dbReference>
<keyword evidence="1" id="KW-0547">Nucleotide-binding</keyword>
<dbReference type="VEuPathDB" id="FungiDB:PHYBLDRAFT_169701"/>
<feature type="domain" description="DNA helicase Pif1-like DEAD-box helicase" evidence="3">
    <location>
        <begin position="445"/>
        <end position="509"/>
    </location>
</feature>
<reference evidence="6" key="1">
    <citation type="submission" date="2015-06" db="EMBL/GenBank/DDBJ databases">
        <title>Expansion of signal transduction pathways in fungi by whole-genome duplication.</title>
        <authorList>
            <consortium name="DOE Joint Genome Institute"/>
            <person name="Corrochano L.M."/>
            <person name="Kuo A."/>
            <person name="Marcet-Houben M."/>
            <person name="Polaino S."/>
            <person name="Salamov A."/>
            <person name="Villalobos J.M."/>
            <person name="Alvarez M.I."/>
            <person name="Avalos J."/>
            <person name="Benito E.P."/>
            <person name="Benoit I."/>
            <person name="Burger G."/>
            <person name="Camino L.P."/>
            <person name="Canovas D."/>
            <person name="Cerda-Olmedo E."/>
            <person name="Cheng J.-F."/>
            <person name="Dominguez A."/>
            <person name="Elias M."/>
            <person name="Eslava A.P."/>
            <person name="Glaser F."/>
            <person name="Grimwood J."/>
            <person name="Gutierrez G."/>
            <person name="Heitman J."/>
            <person name="Henrissat B."/>
            <person name="Iturriaga E.A."/>
            <person name="Lang B.F."/>
            <person name="Lavin J.L."/>
            <person name="Lee S."/>
            <person name="Li W."/>
            <person name="Lindquist E."/>
            <person name="Lopez-Garcia S."/>
            <person name="Luque E.M."/>
            <person name="Marcos A.T."/>
            <person name="Martin J."/>
            <person name="McCluskey K."/>
            <person name="Medina H.R."/>
            <person name="Miralles-Duran A."/>
            <person name="Miyazaki A."/>
            <person name="Munoz-Torres E."/>
            <person name="Oguiza J.A."/>
            <person name="Ohm R."/>
            <person name="Olmedo M."/>
            <person name="Orejas M."/>
            <person name="Ortiz-Castellanos L."/>
            <person name="Pisabarro A.G."/>
            <person name="Rodriguez-Romero J."/>
            <person name="Ruiz-Herrera J."/>
            <person name="Ruiz-Vazquez R."/>
            <person name="Sanz C."/>
            <person name="Schackwitz W."/>
            <person name="Schmutz J."/>
            <person name="Shahriari M."/>
            <person name="Shelest E."/>
            <person name="Silva-Franco F."/>
            <person name="Soanes D."/>
            <person name="Syed K."/>
            <person name="Tagua V.G."/>
            <person name="Talbot N.J."/>
            <person name="Thon M."/>
            <person name="De vries R.P."/>
            <person name="Wiebenga A."/>
            <person name="Yadav J.S."/>
            <person name="Braun E.L."/>
            <person name="Baker S."/>
            <person name="Garre V."/>
            <person name="Horwitz B."/>
            <person name="Torres-Martinez S."/>
            <person name="Idnurm A."/>
            <person name="Herrera-Estrella A."/>
            <person name="Gabaldon T."/>
            <person name="Grigoriev I.V."/>
        </authorList>
    </citation>
    <scope>NUCLEOTIDE SEQUENCE [LARGE SCALE GENOMIC DNA]</scope>
    <source>
        <strain evidence="6">NRRL 1555(-)</strain>
    </source>
</reference>
<keyword evidence="1" id="KW-0234">DNA repair</keyword>
<evidence type="ECO:0000259" key="3">
    <source>
        <dbReference type="Pfam" id="PF05970"/>
    </source>
</evidence>
<dbReference type="RefSeq" id="XP_018290613.1">
    <property type="nucleotide sequence ID" value="XM_018436137.1"/>
</dbReference>
<name>A0A162U5W4_PHYB8</name>
<comment type="cofactor">
    <cofactor evidence="1">
        <name>Mg(2+)</name>
        <dbReference type="ChEBI" id="CHEBI:18420"/>
    </cofactor>
</comment>
<comment type="similarity">
    <text evidence="1">Belongs to the helicase family.</text>
</comment>
<evidence type="ECO:0000256" key="1">
    <source>
        <dbReference type="RuleBase" id="RU363044"/>
    </source>
</evidence>
<organism evidence="5 6">
    <name type="scientific">Phycomyces blakesleeanus (strain ATCC 8743b / DSM 1359 / FGSC 10004 / NBRC 33097 / NRRL 1555)</name>
    <dbReference type="NCBI Taxonomy" id="763407"/>
    <lineage>
        <taxon>Eukaryota</taxon>
        <taxon>Fungi</taxon>
        <taxon>Fungi incertae sedis</taxon>
        <taxon>Mucoromycota</taxon>
        <taxon>Mucoromycotina</taxon>
        <taxon>Mucoromycetes</taxon>
        <taxon>Mucorales</taxon>
        <taxon>Phycomycetaceae</taxon>
        <taxon>Phycomyces</taxon>
    </lineage>
</organism>
<keyword evidence="1" id="KW-0233">DNA recombination</keyword>
<proteinExistence type="inferred from homology"/>
<dbReference type="Pfam" id="PF14214">
    <property type="entry name" value="Helitron_like_N"/>
    <property type="match status" value="1"/>
</dbReference>
<dbReference type="GO" id="GO:0005524">
    <property type="term" value="F:ATP binding"/>
    <property type="evidence" value="ECO:0007669"/>
    <property type="project" value="UniProtKB-KW"/>
</dbReference>
<sequence>MTPAGPVCASCKQLGQSRKSNLSCPLNPRNKTLLIPRKRTSDNLSTQEEYQTESSRAGASRPRVETVQNPVVLTIAEIIALSCADQYSAESSRDLTAAFEALQVSAVERVLDLTTTTAITTATVIPRCSSCNGIGHLRSNSLQCPNNRRHHTFVPGQFLRKKIRRYNSTISFTSMGVNIDQSVANNIGDAYNFRIHGTICHKTGSVLPTTQTQMDQPKFAQVYIFDPASQVDHRHCNAPELDRVILEKIQAVLMEVNPFVSLFRSMHQVARDNDGTADMTFCLAESGSADQQRYNTPTVEKVAVLMSDTEHNEARDIILHTQTDYLHKINEYHHNYDALQYVLLFPSGDFGWTINRYTPTRSKISTMDWYANHLMYHPNFMHLLHRFGCLFQQYIVDMYAKIEHSRLGYYVLNQKKMCAELYSSIQDAVHLNDNDMTNLGWPQVAYHVVMEAVDASSTTLRLYFVNGPGGTGKIFLFNAMLRKVHQQGKIALAVATSEIAALLLDGSETTRF</sequence>
<dbReference type="InterPro" id="IPR025476">
    <property type="entry name" value="Helitron_helicase-like"/>
</dbReference>
<keyword evidence="6" id="KW-1185">Reference proteome</keyword>
<keyword evidence="1" id="KW-0347">Helicase</keyword>
<dbReference type="InterPro" id="IPR010285">
    <property type="entry name" value="DNA_helicase_pif1-like_DEAD"/>
</dbReference>
<accession>A0A162U5W4</accession>
<evidence type="ECO:0000256" key="2">
    <source>
        <dbReference type="SAM" id="MobiDB-lite"/>
    </source>
</evidence>
<dbReference type="PANTHER" id="PTHR45786">
    <property type="entry name" value="DNA BINDING PROTEIN-LIKE"/>
    <property type="match status" value="1"/>
</dbReference>
<dbReference type="Pfam" id="PF05970">
    <property type="entry name" value="PIF1"/>
    <property type="match status" value="1"/>
</dbReference>
<keyword evidence="1" id="KW-0227">DNA damage</keyword>
<dbReference type="Proteomes" id="UP000077315">
    <property type="component" value="Unassembled WGS sequence"/>
</dbReference>
<dbReference type="GO" id="GO:0006310">
    <property type="term" value="P:DNA recombination"/>
    <property type="evidence" value="ECO:0007669"/>
    <property type="project" value="UniProtKB-KW"/>
</dbReference>
<dbReference type="Gene3D" id="3.40.50.300">
    <property type="entry name" value="P-loop containing nucleotide triphosphate hydrolases"/>
    <property type="match status" value="1"/>
</dbReference>
<dbReference type="GeneID" id="28997043"/>
<feature type="compositionally biased region" description="Polar residues" evidence="2">
    <location>
        <begin position="42"/>
        <end position="57"/>
    </location>
</feature>
<dbReference type="AlphaFoldDB" id="A0A162U5W4"/>
<evidence type="ECO:0000313" key="6">
    <source>
        <dbReference type="Proteomes" id="UP000077315"/>
    </source>
</evidence>
<dbReference type="GO" id="GO:0043139">
    <property type="term" value="F:5'-3' DNA helicase activity"/>
    <property type="evidence" value="ECO:0007669"/>
    <property type="project" value="UniProtKB-EC"/>
</dbReference>
<keyword evidence="1" id="KW-0378">Hydrolase</keyword>